<feature type="repeat" description="WD" evidence="3">
    <location>
        <begin position="436"/>
        <end position="477"/>
    </location>
</feature>
<dbReference type="InterPro" id="IPR020472">
    <property type="entry name" value="WD40_PAC1"/>
</dbReference>
<name>A0ABR2KUM1_9EUKA</name>
<feature type="compositionally biased region" description="Low complexity" evidence="4">
    <location>
        <begin position="359"/>
        <end position="390"/>
    </location>
</feature>
<evidence type="ECO:0000313" key="6">
    <source>
        <dbReference type="Proteomes" id="UP001470230"/>
    </source>
</evidence>
<evidence type="ECO:0000256" key="3">
    <source>
        <dbReference type="PROSITE-ProRule" id="PRU00221"/>
    </source>
</evidence>
<dbReference type="InterPro" id="IPR036322">
    <property type="entry name" value="WD40_repeat_dom_sf"/>
</dbReference>
<keyword evidence="1 3" id="KW-0853">WD repeat</keyword>
<accession>A0ABR2KUM1</accession>
<dbReference type="SUPFAM" id="SSF50978">
    <property type="entry name" value="WD40 repeat-like"/>
    <property type="match status" value="1"/>
</dbReference>
<protein>
    <recommendedName>
        <fullName evidence="7">Transcriptional repressor tup12-related protein</fullName>
    </recommendedName>
</protein>
<dbReference type="PRINTS" id="PR00320">
    <property type="entry name" value="GPROTEINBRPT"/>
</dbReference>
<dbReference type="CDD" id="cd00200">
    <property type="entry name" value="WD40"/>
    <property type="match status" value="1"/>
</dbReference>
<evidence type="ECO:0000256" key="4">
    <source>
        <dbReference type="SAM" id="MobiDB-lite"/>
    </source>
</evidence>
<comment type="caution">
    <text evidence="5">The sequence shown here is derived from an EMBL/GenBank/DDBJ whole genome shotgun (WGS) entry which is preliminary data.</text>
</comment>
<dbReference type="InterPro" id="IPR001680">
    <property type="entry name" value="WD40_rpt"/>
</dbReference>
<proteinExistence type="predicted"/>
<evidence type="ECO:0000256" key="1">
    <source>
        <dbReference type="ARBA" id="ARBA00022574"/>
    </source>
</evidence>
<feature type="repeat" description="WD" evidence="3">
    <location>
        <begin position="480"/>
        <end position="521"/>
    </location>
</feature>
<dbReference type="Gene3D" id="2.130.10.10">
    <property type="entry name" value="YVTN repeat-like/Quinoprotein amine dehydrogenase"/>
    <property type="match status" value="2"/>
</dbReference>
<dbReference type="SMART" id="SM00320">
    <property type="entry name" value="WD40"/>
    <property type="match status" value="5"/>
</dbReference>
<keyword evidence="2" id="KW-0677">Repeat</keyword>
<reference evidence="5 6" key="1">
    <citation type="submission" date="2024-04" db="EMBL/GenBank/DDBJ databases">
        <title>Tritrichomonas musculus Genome.</title>
        <authorList>
            <person name="Alves-Ferreira E."/>
            <person name="Grigg M."/>
            <person name="Lorenzi H."/>
            <person name="Galac M."/>
        </authorList>
    </citation>
    <scope>NUCLEOTIDE SEQUENCE [LARGE SCALE GENOMIC DNA]</scope>
    <source>
        <strain evidence="5 6">EAF2021</strain>
    </source>
</reference>
<sequence length="559" mass="62529">MDDFVPPILKTKFAVSTANEHANSSFRTLDKVVSAISKMRNTISDLERIRALYIIHLRSYQADCEIMRTIYNDMKKKLNQVDQYQDFNPAINQNISQIQPMQQFSNHLESLVDQNQPMPPLTENIGLHMNMMNTTTPIGNTLSSALSLSHQPPGTNFVSTPQPQNQIKNLTYVKQESIPNTSIQKIDLNWMILDPDTNQPYSPNMNPNKKGLLSKNNIMNIFTLETNSIIRTIKYDSTGTRFAYANGRFLFIGLTSTGTIEKYAELPRVAGRYEMISRVVVFSPDGQYIAVSSSQFDICIFNITGANCIFVKKLEGHTQPVSGAIFSSDSTRLISGGCDGYIFIWDMQQFTLIDRISHSPSTPTATQTPTTEESTNENNENKESNNNSNSAEKDASKDYSIASISMGCNDSFVAVGFMKGFVGIYEPSFKKAVTHFQAHDEILWGVATSKTEPLLLTASQDKTVKMWNVDSTNTTCLMTFSGHNDYVVSACFSLDNQLVFTASKDEMIRGFSTANGQCLFVIQAHKNTVFEVDQHPLKKEFISCSSDGLICTWNYNTLT</sequence>
<dbReference type="InterPro" id="IPR019775">
    <property type="entry name" value="WD40_repeat_CS"/>
</dbReference>
<dbReference type="PANTHER" id="PTHR22847:SF637">
    <property type="entry name" value="WD REPEAT DOMAIN 5B"/>
    <property type="match status" value="1"/>
</dbReference>
<dbReference type="PANTHER" id="PTHR22847">
    <property type="entry name" value="WD40 REPEAT PROTEIN"/>
    <property type="match status" value="1"/>
</dbReference>
<evidence type="ECO:0008006" key="7">
    <source>
        <dbReference type="Google" id="ProtNLM"/>
    </source>
</evidence>
<dbReference type="Proteomes" id="UP001470230">
    <property type="component" value="Unassembled WGS sequence"/>
</dbReference>
<feature type="repeat" description="WD" evidence="3">
    <location>
        <begin position="314"/>
        <end position="355"/>
    </location>
</feature>
<dbReference type="PROSITE" id="PS50294">
    <property type="entry name" value="WD_REPEATS_REGION"/>
    <property type="match status" value="3"/>
</dbReference>
<evidence type="ECO:0000313" key="5">
    <source>
        <dbReference type="EMBL" id="KAK8894833.1"/>
    </source>
</evidence>
<organism evidence="5 6">
    <name type="scientific">Tritrichomonas musculus</name>
    <dbReference type="NCBI Taxonomy" id="1915356"/>
    <lineage>
        <taxon>Eukaryota</taxon>
        <taxon>Metamonada</taxon>
        <taxon>Parabasalia</taxon>
        <taxon>Tritrichomonadida</taxon>
        <taxon>Tritrichomonadidae</taxon>
        <taxon>Tritrichomonas</taxon>
    </lineage>
</organism>
<gene>
    <name evidence="5" type="ORF">M9Y10_023272</name>
</gene>
<dbReference type="Pfam" id="PF00400">
    <property type="entry name" value="WD40"/>
    <property type="match status" value="4"/>
</dbReference>
<dbReference type="InterPro" id="IPR015943">
    <property type="entry name" value="WD40/YVTN_repeat-like_dom_sf"/>
</dbReference>
<feature type="repeat" description="WD" evidence="3">
    <location>
        <begin position="522"/>
        <end position="559"/>
    </location>
</feature>
<keyword evidence="6" id="KW-1185">Reference proteome</keyword>
<dbReference type="PROSITE" id="PS00678">
    <property type="entry name" value="WD_REPEATS_1"/>
    <property type="match status" value="2"/>
</dbReference>
<feature type="region of interest" description="Disordered" evidence="4">
    <location>
        <begin position="358"/>
        <end position="393"/>
    </location>
</feature>
<evidence type="ECO:0000256" key="2">
    <source>
        <dbReference type="ARBA" id="ARBA00022737"/>
    </source>
</evidence>
<dbReference type="PROSITE" id="PS50082">
    <property type="entry name" value="WD_REPEATS_2"/>
    <property type="match status" value="4"/>
</dbReference>
<dbReference type="EMBL" id="JAPFFF010000003">
    <property type="protein sequence ID" value="KAK8894833.1"/>
    <property type="molecule type" value="Genomic_DNA"/>
</dbReference>